<dbReference type="Proteomes" id="UP000756132">
    <property type="component" value="Chromosome 5"/>
</dbReference>
<evidence type="ECO:0000256" key="4">
    <source>
        <dbReference type="PROSITE-ProRule" id="PRU00175"/>
    </source>
</evidence>
<dbReference type="PANTHER" id="PTHR45931:SF16">
    <property type="entry name" value="RING_U-BOX SUPERFAMILY PROTEIN"/>
    <property type="match status" value="1"/>
</dbReference>
<keyword evidence="2 4" id="KW-0863">Zinc-finger</keyword>
<feature type="compositionally biased region" description="Polar residues" evidence="5">
    <location>
        <begin position="112"/>
        <end position="136"/>
    </location>
</feature>
<dbReference type="GO" id="GO:0008270">
    <property type="term" value="F:zinc ion binding"/>
    <property type="evidence" value="ECO:0007669"/>
    <property type="project" value="UniProtKB-KW"/>
</dbReference>
<dbReference type="PANTHER" id="PTHR45931">
    <property type="entry name" value="SI:CH211-59O9.10"/>
    <property type="match status" value="1"/>
</dbReference>
<dbReference type="GO" id="GO:0005634">
    <property type="term" value="C:nucleus"/>
    <property type="evidence" value="ECO:0007669"/>
    <property type="project" value="TreeGrafter"/>
</dbReference>
<dbReference type="GeneID" id="71985748"/>
<dbReference type="InterPro" id="IPR051834">
    <property type="entry name" value="RING_finger_E3_ligase"/>
</dbReference>
<dbReference type="RefSeq" id="XP_047762223.1">
    <property type="nucleotide sequence ID" value="XM_047905018.1"/>
</dbReference>
<accession>A0A9Q8LI24</accession>
<evidence type="ECO:0000313" key="8">
    <source>
        <dbReference type="Proteomes" id="UP000756132"/>
    </source>
</evidence>
<dbReference type="Pfam" id="PF13639">
    <property type="entry name" value="zf-RING_2"/>
    <property type="match status" value="1"/>
</dbReference>
<evidence type="ECO:0000256" key="2">
    <source>
        <dbReference type="ARBA" id="ARBA00022771"/>
    </source>
</evidence>
<evidence type="ECO:0000256" key="1">
    <source>
        <dbReference type="ARBA" id="ARBA00022723"/>
    </source>
</evidence>
<dbReference type="SMART" id="SM00184">
    <property type="entry name" value="RING"/>
    <property type="match status" value="1"/>
</dbReference>
<feature type="region of interest" description="Disordered" evidence="5">
    <location>
        <begin position="61"/>
        <end position="136"/>
    </location>
</feature>
<organism evidence="7 8">
    <name type="scientific">Passalora fulva</name>
    <name type="common">Tomato leaf mold</name>
    <name type="synonym">Cladosporium fulvum</name>
    <dbReference type="NCBI Taxonomy" id="5499"/>
    <lineage>
        <taxon>Eukaryota</taxon>
        <taxon>Fungi</taxon>
        <taxon>Dikarya</taxon>
        <taxon>Ascomycota</taxon>
        <taxon>Pezizomycotina</taxon>
        <taxon>Dothideomycetes</taxon>
        <taxon>Dothideomycetidae</taxon>
        <taxon>Mycosphaerellales</taxon>
        <taxon>Mycosphaerellaceae</taxon>
        <taxon>Fulvia</taxon>
    </lineage>
</organism>
<sequence length="480" mass="52805">MTTLSPLVKLTSWLFNIRRSKTTTTNMAGITELSELQRAALQGIQIGDLIYVEKVFVPVYNGDGEGDEDNEDDSDSESEGGEGAEDSTEQAAGDESHDGENEQNQGDDEDSISQSGNESSDRSVANASSHTSLSDISATPPRVYAVSHITTDTNDSIVDLQLSHLQYSHKTSADATGHTYQIYGKKVVHQHPPTCGKDCPNTSRIIDIATDETFRLTVRPTGDVVRYTDPTFRTANPHTRCITGCINGYLQSMQDLVDMIADYDPPVLSTGVSVPAWLQPTVCPVCIGDELCKKQQELQATFLLTAVPDVGAIVEFLGDLNQRRRFELGYSFQQFDEREWGMHFDDMPEEDEETDDDRDDDHYEHWAEAMDPSSVSVPTRPASATTIAALPRKTFATAGLAEGTQCPVCIEKIEDEAVLTELPCGHVHFHQVCIATWLQQFNTCPTCREQVPEVAEPEVEHANGQVNHTIDGEDVVMSDA</sequence>
<name>A0A9Q8LI24_PASFU</name>
<dbReference type="InterPro" id="IPR001841">
    <property type="entry name" value="Znf_RING"/>
</dbReference>
<dbReference type="AlphaFoldDB" id="A0A9Q8LI24"/>
<dbReference type="OrthoDB" id="8062037at2759"/>
<keyword evidence="3" id="KW-0862">Zinc</keyword>
<evidence type="ECO:0000313" key="7">
    <source>
        <dbReference type="EMBL" id="UJO17857.1"/>
    </source>
</evidence>
<dbReference type="KEGG" id="ffu:CLAFUR5_05870"/>
<proteinExistence type="predicted"/>
<reference evidence="7" key="1">
    <citation type="submission" date="2021-12" db="EMBL/GenBank/DDBJ databases">
        <authorList>
            <person name="Zaccaron A."/>
            <person name="Stergiopoulos I."/>
        </authorList>
    </citation>
    <scope>NUCLEOTIDE SEQUENCE</scope>
    <source>
        <strain evidence="7">Race5_Kim</strain>
    </source>
</reference>
<evidence type="ECO:0000256" key="5">
    <source>
        <dbReference type="SAM" id="MobiDB-lite"/>
    </source>
</evidence>
<dbReference type="PROSITE" id="PS50089">
    <property type="entry name" value="ZF_RING_2"/>
    <property type="match status" value="1"/>
</dbReference>
<keyword evidence="1" id="KW-0479">Metal-binding</keyword>
<gene>
    <name evidence="7" type="ORF">CLAFUR5_05870</name>
</gene>
<protein>
    <submittedName>
        <fullName evidence="7">E3 ubiquitin-protein ligase</fullName>
    </submittedName>
</protein>
<dbReference type="InterPro" id="IPR013083">
    <property type="entry name" value="Znf_RING/FYVE/PHD"/>
</dbReference>
<dbReference type="GO" id="GO:0061630">
    <property type="term" value="F:ubiquitin protein ligase activity"/>
    <property type="evidence" value="ECO:0007669"/>
    <property type="project" value="TreeGrafter"/>
</dbReference>
<dbReference type="SUPFAM" id="SSF57850">
    <property type="entry name" value="RING/U-box"/>
    <property type="match status" value="1"/>
</dbReference>
<keyword evidence="8" id="KW-1185">Reference proteome</keyword>
<evidence type="ECO:0000256" key="3">
    <source>
        <dbReference type="ARBA" id="ARBA00022833"/>
    </source>
</evidence>
<evidence type="ECO:0000259" key="6">
    <source>
        <dbReference type="PROSITE" id="PS50089"/>
    </source>
</evidence>
<dbReference type="EMBL" id="CP090167">
    <property type="protein sequence ID" value="UJO17857.1"/>
    <property type="molecule type" value="Genomic_DNA"/>
</dbReference>
<dbReference type="GO" id="GO:0006511">
    <property type="term" value="P:ubiquitin-dependent protein catabolic process"/>
    <property type="evidence" value="ECO:0007669"/>
    <property type="project" value="TreeGrafter"/>
</dbReference>
<dbReference type="CDD" id="cd16454">
    <property type="entry name" value="RING-H2_PA-TM-RING"/>
    <property type="match status" value="1"/>
</dbReference>
<feature type="domain" description="RING-type" evidence="6">
    <location>
        <begin position="406"/>
        <end position="448"/>
    </location>
</feature>
<feature type="compositionally biased region" description="Acidic residues" evidence="5">
    <location>
        <begin position="64"/>
        <end position="88"/>
    </location>
</feature>
<dbReference type="Gene3D" id="3.30.40.10">
    <property type="entry name" value="Zinc/RING finger domain, C3HC4 (zinc finger)"/>
    <property type="match status" value="1"/>
</dbReference>
<reference evidence="7" key="2">
    <citation type="journal article" date="2022" name="Microb. Genom.">
        <title>A chromosome-scale genome assembly of the tomato pathogen Cladosporium fulvum reveals a compartmentalized genome architecture and the presence of a dispensable chromosome.</title>
        <authorList>
            <person name="Zaccaron A.Z."/>
            <person name="Chen L.H."/>
            <person name="Samaras A."/>
            <person name="Stergiopoulos I."/>
        </authorList>
    </citation>
    <scope>NUCLEOTIDE SEQUENCE</scope>
    <source>
        <strain evidence="7">Race5_Kim</strain>
    </source>
</reference>